<keyword evidence="1 4" id="KW-0812">Transmembrane</keyword>
<keyword evidence="7" id="KW-1185">Reference proteome</keyword>
<dbReference type="InterPro" id="IPR036259">
    <property type="entry name" value="MFS_trans_sf"/>
</dbReference>
<evidence type="ECO:0000313" key="7">
    <source>
        <dbReference type="Proteomes" id="UP001575181"/>
    </source>
</evidence>
<feature type="transmembrane region" description="Helical" evidence="4">
    <location>
        <begin position="317"/>
        <end position="338"/>
    </location>
</feature>
<protein>
    <submittedName>
        <fullName evidence="6">MFS transporter</fullName>
    </submittedName>
</protein>
<dbReference type="EMBL" id="JBGUAW010000001">
    <property type="protein sequence ID" value="MFA9459470.1"/>
    <property type="molecule type" value="Genomic_DNA"/>
</dbReference>
<feature type="transmembrane region" description="Helical" evidence="4">
    <location>
        <begin position="51"/>
        <end position="68"/>
    </location>
</feature>
<feature type="transmembrane region" description="Helical" evidence="4">
    <location>
        <begin position="12"/>
        <end position="31"/>
    </location>
</feature>
<reference evidence="6 7" key="1">
    <citation type="submission" date="2024-08" db="EMBL/GenBank/DDBJ databases">
        <title>Whole-genome sequencing of halo(alkali)philic microorganisms from hypersaline lakes.</title>
        <authorList>
            <person name="Sorokin D.Y."/>
            <person name="Merkel A.Y."/>
            <person name="Messina E."/>
            <person name="Yakimov M."/>
        </authorList>
    </citation>
    <scope>NUCLEOTIDE SEQUENCE [LARGE SCALE GENOMIC DNA]</scope>
    <source>
        <strain evidence="6 7">Cl-TMA</strain>
    </source>
</reference>
<feature type="transmembrane region" description="Helical" evidence="4">
    <location>
        <begin position="382"/>
        <end position="402"/>
    </location>
</feature>
<dbReference type="InterPro" id="IPR011701">
    <property type="entry name" value="MFS"/>
</dbReference>
<dbReference type="PANTHER" id="PTHR11360">
    <property type="entry name" value="MONOCARBOXYLATE TRANSPORTER"/>
    <property type="match status" value="1"/>
</dbReference>
<organism evidence="6 7">
    <name type="scientific">Thiohalorhabdus methylotrophus</name>
    <dbReference type="NCBI Taxonomy" id="3242694"/>
    <lineage>
        <taxon>Bacteria</taxon>
        <taxon>Pseudomonadati</taxon>
        <taxon>Pseudomonadota</taxon>
        <taxon>Gammaproteobacteria</taxon>
        <taxon>Thiohalorhabdales</taxon>
        <taxon>Thiohalorhabdaceae</taxon>
        <taxon>Thiohalorhabdus</taxon>
    </lineage>
</organism>
<gene>
    <name evidence="6" type="ORF">ACERLL_01350</name>
</gene>
<comment type="caution">
    <text evidence="6">The sequence shown here is derived from an EMBL/GenBank/DDBJ whole genome shotgun (WGS) entry which is preliminary data.</text>
</comment>
<dbReference type="Pfam" id="PF07690">
    <property type="entry name" value="MFS_1"/>
    <property type="match status" value="1"/>
</dbReference>
<evidence type="ECO:0000256" key="2">
    <source>
        <dbReference type="ARBA" id="ARBA00022989"/>
    </source>
</evidence>
<feature type="transmembrane region" description="Helical" evidence="4">
    <location>
        <begin position="293"/>
        <end position="311"/>
    </location>
</feature>
<dbReference type="InterPro" id="IPR020846">
    <property type="entry name" value="MFS_dom"/>
</dbReference>
<evidence type="ECO:0000256" key="4">
    <source>
        <dbReference type="SAM" id="Phobius"/>
    </source>
</evidence>
<evidence type="ECO:0000256" key="1">
    <source>
        <dbReference type="ARBA" id="ARBA00022692"/>
    </source>
</evidence>
<keyword evidence="3 4" id="KW-0472">Membrane</keyword>
<keyword evidence="2 4" id="KW-1133">Transmembrane helix</keyword>
<feature type="transmembrane region" description="Helical" evidence="4">
    <location>
        <begin position="350"/>
        <end position="370"/>
    </location>
</feature>
<dbReference type="RefSeq" id="WP_373654255.1">
    <property type="nucleotide sequence ID" value="NZ_JBGUAW010000001.1"/>
</dbReference>
<dbReference type="SUPFAM" id="SSF103473">
    <property type="entry name" value="MFS general substrate transporter"/>
    <property type="match status" value="1"/>
</dbReference>
<feature type="domain" description="Major facilitator superfamily (MFS) profile" evidence="5">
    <location>
        <begin position="13"/>
        <end position="409"/>
    </location>
</feature>
<evidence type="ECO:0000256" key="3">
    <source>
        <dbReference type="ARBA" id="ARBA00023136"/>
    </source>
</evidence>
<accession>A0ABV4TTN3</accession>
<feature type="transmembrane region" description="Helical" evidence="4">
    <location>
        <begin position="228"/>
        <end position="248"/>
    </location>
</feature>
<feature type="transmembrane region" description="Helical" evidence="4">
    <location>
        <begin position="80"/>
        <end position="103"/>
    </location>
</feature>
<evidence type="ECO:0000259" key="5">
    <source>
        <dbReference type="PROSITE" id="PS50850"/>
    </source>
</evidence>
<dbReference type="PROSITE" id="PS50850">
    <property type="entry name" value="MFS"/>
    <property type="match status" value="1"/>
</dbReference>
<evidence type="ECO:0000313" key="6">
    <source>
        <dbReference type="EMBL" id="MFA9459470.1"/>
    </source>
</evidence>
<feature type="transmembrane region" description="Helical" evidence="4">
    <location>
        <begin position="260"/>
        <end position="281"/>
    </location>
</feature>
<feature type="transmembrane region" description="Helical" evidence="4">
    <location>
        <begin position="170"/>
        <end position="189"/>
    </location>
</feature>
<dbReference type="Gene3D" id="1.20.1250.20">
    <property type="entry name" value="MFS general substrate transporter like domains"/>
    <property type="match status" value="1"/>
</dbReference>
<dbReference type="PANTHER" id="PTHR11360:SF308">
    <property type="entry name" value="BLL3089 PROTEIN"/>
    <property type="match status" value="1"/>
</dbReference>
<dbReference type="Proteomes" id="UP001575181">
    <property type="component" value="Unassembled WGS sequence"/>
</dbReference>
<sequence>MEYLHFVRGHARFLAFGLVAVALSGFGQTYFISLFGGQIRAAYALSHGDFGLLYSAATLGSGVLLLWAGQQLDRLDLRVFAVLVVLGVASGSLLMAAAGSVAAVGGAMFLLRFAGQGLMTHMAFTTMGRYFEAGRGKAVSIAGMGLPLGEAVLPSAAVAVTAALGWRGTWSLAAVLLAGGALPLLLWLLRGHGTRRSALEERQAGRDGGGEPERAQWTRGQVLRDPRFYLILPAVLAAPFIVTALFFHQVHLAAAKGWTLAWLATSFVGFAATHVLGLLFFGPVVDRFGARRLLPVFLLPMAVGLGVLAGFDHFAAAPVYLTLTGLSMGATGTLLGALWPELYGVAHLGAIRAVVQSAMVLSTAASPAAVGVLIDAGVSMEAVALLLLAYIAGALLLALLGLRLGDSRAARARAGP</sequence>
<dbReference type="InterPro" id="IPR050327">
    <property type="entry name" value="Proton-linked_MCT"/>
</dbReference>
<name>A0ABV4TTN3_9GAMM</name>
<feature type="transmembrane region" description="Helical" evidence="4">
    <location>
        <begin position="138"/>
        <end position="164"/>
    </location>
</feature>
<proteinExistence type="predicted"/>
<feature type="transmembrane region" description="Helical" evidence="4">
    <location>
        <begin position="109"/>
        <end position="131"/>
    </location>
</feature>